<sequence length="57" mass="6260">MRVVPHTALIPVLVTGMGEESKALLFVKSSALIFLNQPRPSRKSPTVAKHYQTTVTL</sequence>
<comment type="caution">
    <text evidence="1">The sequence shown here is derived from an EMBL/GenBank/DDBJ whole genome shotgun (WGS) entry which is preliminary data.</text>
</comment>
<dbReference type="AlphaFoldDB" id="A0A822V2K5"/>
<accession>A0A822V2K5</accession>
<evidence type="ECO:0000313" key="2">
    <source>
        <dbReference type="Proteomes" id="UP000192074"/>
    </source>
</evidence>
<name>A0A822V2K5_AGRTU</name>
<evidence type="ECO:0000313" key="1">
    <source>
        <dbReference type="EMBL" id="CVI19453.1"/>
    </source>
</evidence>
<reference evidence="1 2" key="1">
    <citation type="submission" date="2016-01" db="EMBL/GenBank/DDBJ databases">
        <authorList>
            <person name="Regsiter A."/>
            <person name="william w."/>
        </authorList>
    </citation>
    <scope>NUCLEOTIDE SEQUENCE [LARGE SCALE GENOMIC DNA]</scope>
    <source>
        <strain evidence="1 2">B6</strain>
    </source>
</reference>
<gene>
    <name evidence="1" type="ORF">AGR4A_Cc60029</name>
</gene>
<protein>
    <submittedName>
        <fullName evidence="1">Uncharacterized protein</fullName>
    </submittedName>
</protein>
<organism evidence="1 2">
    <name type="scientific">Agrobacterium tumefaciens str. B6</name>
    <dbReference type="NCBI Taxonomy" id="1183423"/>
    <lineage>
        <taxon>Bacteria</taxon>
        <taxon>Pseudomonadati</taxon>
        <taxon>Pseudomonadota</taxon>
        <taxon>Alphaproteobacteria</taxon>
        <taxon>Hyphomicrobiales</taxon>
        <taxon>Rhizobiaceae</taxon>
        <taxon>Rhizobium/Agrobacterium group</taxon>
        <taxon>Agrobacterium</taxon>
        <taxon>Agrobacterium tumefaciens complex</taxon>
    </lineage>
</organism>
<dbReference type="Proteomes" id="UP000192074">
    <property type="component" value="Unassembled WGS sequence"/>
</dbReference>
<proteinExistence type="predicted"/>
<dbReference type="EMBL" id="FCNL01000023">
    <property type="protein sequence ID" value="CVI19453.1"/>
    <property type="molecule type" value="Genomic_DNA"/>
</dbReference>